<evidence type="ECO:0000256" key="17">
    <source>
        <dbReference type="ARBA" id="ARBA00049035"/>
    </source>
</evidence>
<comment type="similarity">
    <text evidence="4 19">Belongs to the folylpolyglutamate synthase family.</text>
</comment>
<evidence type="ECO:0000256" key="16">
    <source>
        <dbReference type="ARBA" id="ARBA00047808"/>
    </source>
</evidence>
<dbReference type="EMBL" id="JAGSPA010000004">
    <property type="protein sequence ID" value="MBV7257556.1"/>
    <property type="molecule type" value="Genomic_DNA"/>
</dbReference>
<comment type="pathway">
    <text evidence="3">Cofactor biosynthesis; tetrahydrofolylpolyglutamate biosynthesis.</text>
</comment>
<sequence length="442" mass="46728">MGDGARSDDDALNALLEEARRLHPQSIDLSLGRLEALLEKLGNPHLHLPPTFHVAGTNGKGSVCAFLRSALEAAGYKVHVYSSPHLVRFNERFRLAGQLIEDGPLTALMREVMQANDGAPITFFELTTAAAFTAFHRTPADALVLEVGLGGRFDATNVIRNPAVCGVVQIARDHEKFLGTDILGIAFEKASIAKPGVPIVTARYPAAIAAKVGETAALAGGKLIPRGLDWDATFYQGELHYRDRAGKVTLTPPRLPGAHQHDNAALATAMLRHQSALAIPESALRAGPGWASWPGRLQRLESGPLVDLLPAGTDLWLDGGHNPAAGRAIADFLRRINRTDRPVHLITGMIDGKDARAYLKPLAARAETLCAVPVSGHLTQQPGVLAEIAGNLGLTARRAAGVAEALRTIPSAADAVPNGIVLICGSLYLAGEVLAENGPLPT</sequence>
<comment type="catalytic activity">
    <reaction evidence="16">
        <text>10-formyltetrahydrofolyl-(gamma-L-Glu)(n) + L-glutamate + ATP = 10-formyltetrahydrofolyl-(gamma-L-Glu)(n+1) + ADP + phosphate + H(+)</text>
        <dbReference type="Rhea" id="RHEA:51904"/>
        <dbReference type="Rhea" id="RHEA-COMP:13088"/>
        <dbReference type="Rhea" id="RHEA-COMP:14300"/>
        <dbReference type="ChEBI" id="CHEBI:15378"/>
        <dbReference type="ChEBI" id="CHEBI:29985"/>
        <dbReference type="ChEBI" id="CHEBI:30616"/>
        <dbReference type="ChEBI" id="CHEBI:43474"/>
        <dbReference type="ChEBI" id="CHEBI:134413"/>
        <dbReference type="ChEBI" id="CHEBI:456216"/>
        <dbReference type="EC" id="6.3.2.17"/>
    </reaction>
</comment>
<evidence type="ECO:0000256" key="13">
    <source>
        <dbReference type="ARBA" id="ARBA00030592"/>
    </source>
</evidence>
<comment type="caution">
    <text evidence="21">The sequence shown here is derived from an EMBL/GenBank/DDBJ whole genome shotgun (WGS) entry which is preliminary data.</text>
</comment>
<feature type="domain" description="Mur ligase C-terminal" evidence="20">
    <location>
        <begin position="311"/>
        <end position="426"/>
    </location>
</feature>
<evidence type="ECO:0000256" key="15">
    <source>
        <dbReference type="ARBA" id="ARBA00047493"/>
    </source>
</evidence>
<accession>A0ABS6SGT1</accession>
<dbReference type="PANTHER" id="PTHR11136:SF0">
    <property type="entry name" value="DIHYDROFOLATE SYNTHETASE-RELATED"/>
    <property type="match status" value="1"/>
</dbReference>
<evidence type="ECO:0000256" key="10">
    <source>
        <dbReference type="ARBA" id="ARBA00022840"/>
    </source>
</evidence>
<dbReference type="Proteomes" id="UP000722336">
    <property type="component" value="Unassembled WGS sequence"/>
</dbReference>
<evidence type="ECO:0000256" key="14">
    <source>
        <dbReference type="ARBA" id="ARBA00032510"/>
    </source>
</evidence>
<evidence type="ECO:0000256" key="8">
    <source>
        <dbReference type="ARBA" id="ARBA00022598"/>
    </source>
</evidence>
<organism evidence="21 22">
    <name type="scientific">Pacificimonas pallii</name>
    <dbReference type="NCBI Taxonomy" id="2827236"/>
    <lineage>
        <taxon>Bacteria</taxon>
        <taxon>Pseudomonadati</taxon>
        <taxon>Pseudomonadota</taxon>
        <taxon>Alphaproteobacteria</taxon>
        <taxon>Sphingomonadales</taxon>
        <taxon>Sphingosinicellaceae</taxon>
        <taxon>Pacificimonas</taxon>
    </lineage>
</organism>
<evidence type="ECO:0000313" key="21">
    <source>
        <dbReference type="EMBL" id="MBV7257556.1"/>
    </source>
</evidence>
<evidence type="ECO:0000256" key="19">
    <source>
        <dbReference type="PIRNR" id="PIRNR001563"/>
    </source>
</evidence>
<evidence type="ECO:0000256" key="3">
    <source>
        <dbReference type="ARBA" id="ARBA00005150"/>
    </source>
</evidence>
<comment type="function">
    <text evidence="1">Functions in two distinct reactions of the de novo folate biosynthetic pathway. Catalyzes the addition of a glutamate residue to dihydropteroate (7,8-dihydropteroate or H2Pte) to form dihydrofolate (7,8-dihydrofolate monoglutamate or H2Pte-Glu). Also catalyzes successive additions of L-glutamate to tetrahydrofolate or 10-formyltetrahydrofolate or 5,10-methylenetetrahydrofolate, leading to folylpolyglutamate derivatives.</text>
</comment>
<evidence type="ECO:0000313" key="22">
    <source>
        <dbReference type="Proteomes" id="UP000722336"/>
    </source>
</evidence>
<evidence type="ECO:0000256" key="4">
    <source>
        <dbReference type="ARBA" id="ARBA00008276"/>
    </source>
</evidence>
<comment type="pathway">
    <text evidence="2">Cofactor biosynthesis; tetrahydrofolate biosynthesis; 7,8-dihydrofolate from 2-amino-4-hydroxy-6-hydroxymethyl-7,8-dihydropteridine diphosphate and 4-aminobenzoate: step 2/2.</text>
</comment>
<protein>
    <recommendedName>
        <fullName evidence="7">Dihydrofolate synthase/folylpolyglutamate synthase</fullName>
        <ecNumber evidence="5">6.3.2.12</ecNumber>
        <ecNumber evidence="6">6.3.2.17</ecNumber>
    </recommendedName>
    <alternativeName>
        <fullName evidence="14">Folylpoly-gamma-glutamate synthetase-dihydrofolate synthetase</fullName>
    </alternativeName>
    <alternativeName>
        <fullName evidence="12">Folylpolyglutamate synthetase</fullName>
    </alternativeName>
    <alternativeName>
        <fullName evidence="13">Tetrahydrofolylpolyglutamate synthase</fullName>
    </alternativeName>
</protein>
<name>A0ABS6SGT1_9SPHN</name>
<evidence type="ECO:0000256" key="1">
    <source>
        <dbReference type="ARBA" id="ARBA00002714"/>
    </source>
</evidence>
<dbReference type="InterPro" id="IPR018109">
    <property type="entry name" value="Folylpolyglutamate_synth_CS"/>
</dbReference>
<dbReference type="EC" id="6.3.2.17" evidence="6"/>
<comment type="catalytic activity">
    <reaction evidence="15">
        <text>(6S)-5,6,7,8-tetrahydrofolyl-(gamma-L-Glu)(n) + L-glutamate + ATP = (6S)-5,6,7,8-tetrahydrofolyl-(gamma-L-Glu)(n+1) + ADP + phosphate + H(+)</text>
        <dbReference type="Rhea" id="RHEA:10580"/>
        <dbReference type="Rhea" id="RHEA-COMP:14738"/>
        <dbReference type="Rhea" id="RHEA-COMP:14740"/>
        <dbReference type="ChEBI" id="CHEBI:15378"/>
        <dbReference type="ChEBI" id="CHEBI:29985"/>
        <dbReference type="ChEBI" id="CHEBI:30616"/>
        <dbReference type="ChEBI" id="CHEBI:43474"/>
        <dbReference type="ChEBI" id="CHEBI:141005"/>
        <dbReference type="ChEBI" id="CHEBI:456216"/>
        <dbReference type="EC" id="6.3.2.17"/>
    </reaction>
</comment>
<evidence type="ECO:0000259" key="20">
    <source>
        <dbReference type="Pfam" id="PF02875"/>
    </source>
</evidence>
<proteinExistence type="inferred from homology"/>
<keyword evidence="9 19" id="KW-0547">Nucleotide-binding</keyword>
<keyword evidence="22" id="KW-1185">Reference proteome</keyword>
<evidence type="ECO:0000256" key="2">
    <source>
        <dbReference type="ARBA" id="ARBA00004799"/>
    </source>
</evidence>
<reference evidence="21 22" key="1">
    <citation type="submission" date="2021-04" db="EMBL/GenBank/DDBJ databases">
        <authorList>
            <person name="Pira H."/>
            <person name="Risdian C."/>
            <person name="Wink J."/>
        </authorList>
    </citation>
    <scope>NUCLEOTIDE SEQUENCE [LARGE SCALE GENOMIC DNA]</scope>
    <source>
        <strain evidence="21 22">WHA3</strain>
    </source>
</reference>
<dbReference type="EC" id="6.3.2.12" evidence="5"/>
<evidence type="ECO:0000256" key="18">
    <source>
        <dbReference type="ARBA" id="ARBA00049161"/>
    </source>
</evidence>
<evidence type="ECO:0000256" key="6">
    <source>
        <dbReference type="ARBA" id="ARBA00013025"/>
    </source>
</evidence>
<dbReference type="NCBIfam" id="TIGR01499">
    <property type="entry name" value="folC"/>
    <property type="match status" value="1"/>
</dbReference>
<gene>
    <name evidence="21" type="ORF">KCG44_12250</name>
</gene>
<dbReference type="InterPro" id="IPR001645">
    <property type="entry name" value="Folylpolyglutamate_synth"/>
</dbReference>
<dbReference type="InterPro" id="IPR004101">
    <property type="entry name" value="Mur_ligase_C"/>
</dbReference>
<evidence type="ECO:0000256" key="11">
    <source>
        <dbReference type="ARBA" id="ARBA00022909"/>
    </source>
</evidence>
<dbReference type="Pfam" id="PF02875">
    <property type="entry name" value="Mur_ligase_C"/>
    <property type="match status" value="1"/>
</dbReference>
<evidence type="ECO:0000256" key="9">
    <source>
        <dbReference type="ARBA" id="ARBA00022741"/>
    </source>
</evidence>
<keyword evidence="10 19" id="KW-0067">ATP-binding</keyword>
<dbReference type="PANTHER" id="PTHR11136">
    <property type="entry name" value="FOLYLPOLYGLUTAMATE SYNTHASE-RELATED"/>
    <property type="match status" value="1"/>
</dbReference>
<keyword evidence="8 19" id="KW-0436">Ligase</keyword>
<comment type="catalytic activity">
    <reaction evidence="17">
        <text>(6R)-5,10-methylenetetrahydrofolyl-(gamma-L-Glu)(n) + L-glutamate + ATP = (6R)-5,10-methylenetetrahydrofolyl-(gamma-L-Glu)(n+1) + ADP + phosphate + H(+)</text>
        <dbReference type="Rhea" id="RHEA:51912"/>
        <dbReference type="Rhea" id="RHEA-COMP:13257"/>
        <dbReference type="Rhea" id="RHEA-COMP:13258"/>
        <dbReference type="ChEBI" id="CHEBI:15378"/>
        <dbReference type="ChEBI" id="CHEBI:29985"/>
        <dbReference type="ChEBI" id="CHEBI:30616"/>
        <dbReference type="ChEBI" id="CHEBI:43474"/>
        <dbReference type="ChEBI" id="CHEBI:136572"/>
        <dbReference type="ChEBI" id="CHEBI:456216"/>
        <dbReference type="EC" id="6.3.2.17"/>
    </reaction>
</comment>
<dbReference type="PROSITE" id="PS01012">
    <property type="entry name" value="FOLYLPOLYGLU_SYNT_2"/>
    <property type="match status" value="1"/>
</dbReference>
<dbReference type="PIRSF" id="PIRSF001563">
    <property type="entry name" value="Folylpolyglu_synth"/>
    <property type="match status" value="1"/>
</dbReference>
<keyword evidence="11" id="KW-0289">Folate biosynthesis</keyword>
<evidence type="ECO:0000256" key="5">
    <source>
        <dbReference type="ARBA" id="ARBA00013023"/>
    </source>
</evidence>
<evidence type="ECO:0000256" key="12">
    <source>
        <dbReference type="ARBA" id="ARBA00030048"/>
    </source>
</evidence>
<comment type="catalytic activity">
    <reaction evidence="18">
        <text>7,8-dihydropteroate + L-glutamate + ATP = 7,8-dihydrofolate + ADP + phosphate + H(+)</text>
        <dbReference type="Rhea" id="RHEA:23584"/>
        <dbReference type="ChEBI" id="CHEBI:15378"/>
        <dbReference type="ChEBI" id="CHEBI:17839"/>
        <dbReference type="ChEBI" id="CHEBI:29985"/>
        <dbReference type="ChEBI" id="CHEBI:30616"/>
        <dbReference type="ChEBI" id="CHEBI:43474"/>
        <dbReference type="ChEBI" id="CHEBI:57451"/>
        <dbReference type="ChEBI" id="CHEBI:456216"/>
        <dbReference type="EC" id="6.3.2.12"/>
    </reaction>
</comment>
<evidence type="ECO:0000256" key="7">
    <source>
        <dbReference type="ARBA" id="ARBA00019357"/>
    </source>
</evidence>